<evidence type="ECO:0000256" key="9">
    <source>
        <dbReference type="RuleBase" id="RU361150"/>
    </source>
</evidence>
<dbReference type="SMART" id="SM00199">
    <property type="entry name" value="SCY"/>
    <property type="match status" value="1"/>
</dbReference>
<name>A0AAD8LTS6_ACIOX</name>
<reference evidence="11" key="1">
    <citation type="submission" date="2022-02" db="EMBL/GenBank/DDBJ databases">
        <title>Atlantic sturgeon de novo genome assembly.</title>
        <authorList>
            <person name="Stock M."/>
            <person name="Klopp C."/>
            <person name="Guiguen Y."/>
            <person name="Cabau C."/>
            <person name="Parinello H."/>
            <person name="Santidrian Yebra-Pimentel E."/>
            <person name="Kuhl H."/>
            <person name="Dirks R.P."/>
            <person name="Guessner J."/>
            <person name="Wuertz S."/>
            <person name="Du K."/>
            <person name="Schartl M."/>
        </authorList>
    </citation>
    <scope>NUCLEOTIDE SEQUENCE</scope>
    <source>
        <strain evidence="11">STURGEONOMICS-FGT-2020</strain>
        <tissue evidence="11">Whole blood</tissue>
    </source>
</reference>
<evidence type="ECO:0000256" key="8">
    <source>
        <dbReference type="ARBA" id="ARBA00023198"/>
    </source>
</evidence>
<dbReference type="PANTHER" id="PTHR12015:SF108">
    <property type="entry name" value="C-C MOTIF CHEMOKINE 20"/>
    <property type="match status" value="1"/>
</dbReference>
<dbReference type="InterPro" id="IPR000827">
    <property type="entry name" value="Chemokine_CC_CS"/>
</dbReference>
<evidence type="ECO:0000256" key="4">
    <source>
        <dbReference type="ARBA" id="ARBA00022514"/>
    </source>
</evidence>
<evidence type="ECO:0000256" key="3">
    <source>
        <dbReference type="ARBA" id="ARBA00022500"/>
    </source>
</evidence>
<keyword evidence="8" id="KW-0395">Inflammatory response</keyword>
<organism evidence="11 13">
    <name type="scientific">Acipenser oxyrinchus oxyrinchus</name>
    <dbReference type="NCBI Taxonomy" id="40147"/>
    <lineage>
        <taxon>Eukaryota</taxon>
        <taxon>Metazoa</taxon>
        <taxon>Chordata</taxon>
        <taxon>Craniata</taxon>
        <taxon>Vertebrata</taxon>
        <taxon>Euteleostomi</taxon>
        <taxon>Actinopterygii</taxon>
        <taxon>Chondrostei</taxon>
        <taxon>Acipenseriformes</taxon>
        <taxon>Acipenseridae</taxon>
        <taxon>Acipenser</taxon>
    </lineage>
</organism>
<dbReference type="Proteomes" id="UP001230051">
    <property type="component" value="Unassembled WGS sequence"/>
</dbReference>
<dbReference type="EMBL" id="JAGXEW010000002">
    <property type="protein sequence ID" value="KAK1174163.1"/>
    <property type="molecule type" value="Genomic_DNA"/>
</dbReference>
<dbReference type="FunFam" id="2.40.50.40:FF:000012">
    <property type="entry name" value="C-C motif chemokine"/>
    <property type="match status" value="1"/>
</dbReference>
<comment type="subcellular location">
    <subcellularLocation>
        <location evidence="1 9">Secreted</location>
    </subcellularLocation>
</comment>
<evidence type="ECO:0000259" key="10">
    <source>
        <dbReference type="SMART" id="SM00199"/>
    </source>
</evidence>
<comment type="similarity">
    <text evidence="2 9">Belongs to the intercrine beta (chemokine CC) family.</text>
</comment>
<evidence type="ECO:0000313" key="12">
    <source>
        <dbReference type="EMBL" id="KAK1176610.1"/>
    </source>
</evidence>
<dbReference type="AlphaFoldDB" id="A0AAD8LTS6"/>
<feature type="chain" id="PRO_5042311604" description="C-C motif chemokine" evidence="9">
    <location>
        <begin position="25"/>
        <end position="110"/>
    </location>
</feature>
<dbReference type="InterPro" id="IPR036048">
    <property type="entry name" value="Interleukin_8-like_sf"/>
</dbReference>
<keyword evidence="4 9" id="KW-0202">Cytokine</keyword>
<evidence type="ECO:0000256" key="1">
    <source>
        <dbReference type="ARBA" id="ARBA00004613"/>
    </source>
</evidence>
<dbReference type="InterPro" id="IPR001811">
    <property type="entry name" value="Chemokine_IL8-like_dom"/>
</dbReference>
<evidence type="ECO:0000256" key="2">
    <source>
        <dbReference type="ARBA" id="ARBA00010868"/>
    </source>
</evidence>
<evidence type="ECO:0000313" key="13">
    <source>
        <dbReference type="Proteomes" id="UP001230051"/>
    </source>
</evidence>
<dbReference type="Gene3D" id="2.40.50.40">
    <property type="match status" value="1"/>
</dbReference>
<protein>
    <recommendedName>
        <fullName evidence="9">C-C motif chemokine</fullName>
    </recommendedName>
</protein>
<feature type="signal peptide" evidence="9">
    <location>
        <begin position="1"/>
        <end position="24"/>
    </location>
</feature>
<comment type="caution">
    <text evidence="11">The sequence shown here is derived from an EMBL/GenBank/DDBJ whole genome shotgun (WGS) entry which is preliminary data.</text>
</comment>
<dbReference type="GO" id="GO:0006954">
    <property type="term" value="P:inflammatory response"/>
    <property type="evidence" value="ECO:0007669"/>
    <property type="project" value="UniProtKB-KW"/>
</dbReference>
<keyword evidence="13" id="KW-1185">Reference proteome</keyword>
<proteinExistence type="inferred from homology"/>
<dbReference type="InterPro" id="IPR039809">
    <property type="entry name" value="Chemokine_b/g/d"/>
</dbReference>
<evidence type="ECO:0000256" key="5">
    <source>
        <dbReference type="ARBA" id="ARBA00022525"/>
    </source>
</evidence>
<keyword evidence="7" id="KW-1015">Disulfide bond</keyword>
<dbReference type="SUPFAM" id="SSF54117">
    <property type="entry name" value="Interleukin 8-like chemokines"/>
    <property type="match status" value="1"/>
</dbReference>
<dbReference type="Pfam" id="PF00048">
    <property type="entry name" value="IL8"/>
    <property type="match status" value="1"/>
</dbReference>
<dbReference type="PANTHER" id="PTHR12015">
    <property type="entry name" value="SMALL INDUCIBLE CYTOKINE A"/>
    <property type="match status" value="1"/>
</dbReference>
<keyword evidence="5 9" id="KW-0964">Secreted</keyword>
<evidence type="ECO:0000256" key="6">
    <source>
        <dbReference type="ARBA" id="ARBA00022729"/>
    </source>
</evidence>
<evidence type="ECO:0000313" key="11">
    <source>
        <dbReference type="EMBL" id="KAK1174163.1"/>
    </source>
</evidence>
<dbReference type="EMBL" id="JAGXEW010000001">
    <property type="protein sequence ID" value="KAK1176610.1"/>
    <property type="molecule type" value="Genomic_DNA"/>
</dbReference>
<dbReference type="PROSITE" id="PS00472">
    <property type="entry name" value="SMALL_CYTOKINES_CC"/>
    <property type="match status" value="1"/>
</dbReference>
<sequence length="110" mass="12283">MAPSIPALFLCSFLLYCCSKAAYGDSNLVVDCCLRVSKSPIPIKIVKNYKEQGQQNGCDLTAVVFTTKGNKKLCAPPNEPWVDSLRAKIDKRSQLCRNHKLKNRMCLNFA</sequence>
<dbReference type="GO" id="GO:0006955">
    <property type="term" value="P:immune response"/>
    <property type="evidence" value="ECO:0007669"/>
    <property type="project" value="InterPro"/>
</dbReference>
<evidence type="ECO:0000256" key="7">
    <source>
        <dbReference type="ARBA" id="ARBA00023157"/>
    </source>
</evidence>
<dbReference type="GO" id="GO:0008009">
    <property type="term" value="F:chemokine activity"/>
    <property type="evidence" value="ECO:0007669"/>
    <property type="project" value="InterPro"/>
</dbReference>
<keyword evidence="6 9" id="KW-0732">Signal</keyword>
<dbReference type="GO" id="GO:0005615">
    <property type="term" value="C:extracellular space"/>
    <property type="evidence" value="ECO:0007669"/>
    <property type="project" value="UniProtKB-KW"/>
</dbReference>
<feature type="domain" description="Chemokine interleukin-8-like" evidence="10">
    <location>
        <begin position="29"/>
        <end position="89"/>
    </location>
</feature>
<accession>A0AAD8LTS6</accession>
<keyword evidence="3 9" id="KW-0145">Chemotaxis</keyword>
<gene>
    <name evidence="11" type="primary">Ccl19</name>
    <name evidence="12" type="ORF">AOXY_G1519</name>
    <name evidence="11" type="ORF">AOXY_G1617</name>
</gene>